<evidence type="ECO:0000313" key="2">
    <source>
        <dbReference type="EMBL" id="KTD22883.1"/>
    </source>
</evidence>
<name>A0A0W0VS23_9GAMM</name>
<dbReference type="InterPro" id="IPR012677">
    <property type="entry name" value="Nucleotide-bd_a/b_plait_sf"/>
</dbReference>
<dbReference type="SUPFAM" id="SSF54928">
    <property type="entry name" value="RNA-binding domain, RBD"/>
    <property type="match status" value="1"/>
</dbReference>
<dbReference type="InterPro" id="IPR000504">
    <property type="entry name" value="RRM_dom"/>
</dbReference>
<reference evidence="2 3" key="1">
    <citation type="submission" date="2015-11" db="EMBL/GenBank/DDBJ databases">
        <title>Genomic analysis of 38 Legionella species identifies large and diverse effector repertoires.</title>
        <authorList>
            <person name="Burstein D."/>
            <person name="Amaro F."/>
            <person name="Zusman T."/>
            <person name="Lifshitz Z."/>
            <person name="Cohen O."/>
            <person name="Gilbert J.A."/>
            <person name="Pupko T."/>
            <person name="Shuman H.A."/>
            <person name="Segal G."/>
        </authorList>
    </citation>
    <scope>NUCLEOTIDE SEQUENCE [LARGE SCALE GENOMIC DNA]</scope>
    <source>
        <strain evidence="2 3">ATCC 49751</strain>
    </source>
</reference>
<dbReference type="SMART" id="SM00360">
    <property type="entry name" value="RRM"/>
    <property type="match status" value="1"/>
</dbReference>
<sequence length="92" mass="10400">MKQNKIYVGNLPFGITEGALQAEFSKYGKIEELLLIKDRLTGQIKGFGFITFSSQHEAEKALEMNGKPLEGRPLKVNMAQQKMNQASRGHYR</sequence>
<dbReference type="Gene3D" id="3.30.70.330">
    <property type="match status" value="1"/>
</dbReference>
<gene>
    <name evidence="2" type="ORF">Llan_1000</name>
</gene>
<dbReference type="STRING" id="45067.Llan_1000"/>
<dbReference type="eggNOG" id="COG0724">
    <property type="taxonomic scope" value="Bacteria"/>
</dbReference>
<dbReference type="OrthoDB" id="9798855at2"/>
<accession>A0A0W0VS23</accession>
<dbReference type="Proteomes" id="UP000054869">
    <property type="component" value="Unassembled WGS sequence"/>
</dbReference>
<dbReference type="GO" id="GO:0003723">
    <property type="term" value="F:RNA binding"/>
    <property type="evidence" value="ECO:0007669"/>
    <property type="project" value="InterPro"/>
</dbReference>
<dbReference type="PATRIC" id="fig|45067.4.peg.1045"/>
<evidence type="ECO:0000313" key="3">
    <source>
        <dbReference type="Proteomes" id="UP000054869"/>
    </source>
</evidence>
<feature type="domain" description="RRM" evidence="1">
    <location>
        <begin position="4"/>
        <end position="81"/>
    </location>
</feature>
<dbReference type="RefSeq" id="WP_028373473.1">
    <property type="nucleotide sequence ID" value="NZ_CAAAJD010000016.1"/>
</dbReference>
<dbReference type="InterPro" id="IPR050441">
    <property type="entry name" value="RBM"/>
</dbReference>
<dbReference type="PANTHER" id="PTHR48034">
    <property type="entry name" value="TRANSFORMER-2 SEX-DETERMINING PROTEIN-RELATED"/>
    <property type="match status" value="1"/>
</dbReference>
<dbReference type="Pfam" id="PF00076">
    <property type="entry name" value="RRM_1"/>
    <property type="match status" value="1"/>
</dbReference>
<keyword evidence="3" id="KW-1185">Reference proteome</keyword>
<dbReference type="PROSITE" id="PS50102">
    <property type="entry name" value="RRM"/>
    <property type="match status" value="1"/>
</dbReference>
<dbReference type="EMBL" id="LNYI01000020">
    <property type="protein sequence ID" value="KTD22883.1"/>
    <property type="molecule type" value="Genomic_DNA"/>
</dbReference>
<protein>
    <submittedName>
        <fullName evidence="2">RNA binding protein, cold-inducible rrm</fullName>
    </submittedName>
</protein>
<dbReference type="AlphaFoldDB" id="A0A0W0VS23"/>
<evidence type="ECO:0000259" key="1">
    <source>
        <dbReference type="PROSITE" id="PS50102"/>
    </source>
</evidence>
<comment type="caution">
    <text evidence="2">The sequence shown here is derived from an EMBL/GenBank/DDBJ whole genome shotgun (WGS) entry which is preliminary data.</text>
</comment>
<proteinExistence type="predicted"/>
<organism evidence="2 3">
    <name type="scientific">Legionella lansingensis</name>
    <dbReference type="NCBI Taxonomy" id="45067"/>
    <lineage>
        <taxon>Bacteria</taxon>
        <taxon>Pseudomonadati</taxon>
        <taxon>Pseudomonadota</taxon>
        <taxon>Gammaproteobacteria</taxon>
        <taxon>Legionellales</taxon>
        <taxon>Legionellaceae</taxon>
        <taxon>Legionella</taxon>
    </lineage>
</organism>
<dbReference type="InterPro" id="IPR035979">
    <property type="entry name" value="RBD_domain_sf"/>
</dbReference>